<dbReference type="InterPro" id="IPR013517">
    <property type="entry name" value="FG-GAP"/>
</dbReference>
<dbReference type="AlphaFoldDB" id="A0A5C6CYA7"/>
<dbReference type="EMBL" id="SJPS01000001">
    <property type="protein sequence ID" value="TWU29923.1"/>
    <property type="molecule type" value="Genomic_DNA"/>
</dbReference>
<dbReference type="SUPFAM" id="SSF69318">
    <property type="entry name" value="Integrin alpha N-terminal domain"/>
    <property type="match status" value="1"/>
</dbReference>
<accession>A0A5C6CYA7</accession>
<dbReference type="RefSeq" id="WP_146447876.1">
    <property type="nucleotide sequence ID" value="NZ_SJPS01000001.1"/>
</dbReference>
<keyword evidence="3" id="KW-1185">Reference proteome</keyword>
<dbReference type="InterPro" id="IPR028994">
    <property type="entry name" value="Integrin_alpha_N"/>
</dbReference>
<comment type="caution">
    <text evidence="2">The sequence shown here is derived from an EMBL/GenBank/DDBJ whole genome shotgun (WGS) entry which is preliminary data.</text>
</comment>
<evidence type="ECO:0000256" key="1">
    <source>
        <dbReference type="ARBA" id="ARBA00022729"/>
    </source>
</evidence>
<keyword evidence="1" id="KW-0732">Signal</keyword>
<dbReference type="Proteomes" id="UP000318437">
    <property type="component" value="Unassembled WGS sequence"/>
</dbReference>
<dbReference type="PANTHER" id="PTHR44103">
    <property type="entry name" value="PROPROTEIN CONVERTASE P"/>
    <property type="match status" value="1"/>
</dbReference>
<evidence type="ECO:0000313" key="2">
    <source>
        <dbReference type="EMBL" id="TWU29923.1"/>
    </source>
</evidence>
<protein>
    <submittedName>
        <fullName evidence="2">FG-GAP repeat protein</fullName>
    </submittedName>
</protein>
<name>A0A5C6CYA7_9BACT</name>
<organism evidence="2 3">
    <name type="scientific">Bythopirellula polymerisocia</name>
    <dbReference type="NCBI Taxonomy" id="2528003"/>
    <lineage>
        <taxon>Bacteria</taxon>
        <taxon>Pseudomonadati</taxon>
        <taxon>Planctomycetota</taxon>
        <taxon>Planctomycetia</taxon>
        <taxon>Pirellulales</taxon>
        <taxon>Lacipirellulaceae</taxon>
        <taxon>Bythopirellula</taxon>
    </lineage>
</organism>
<dbReference type="OrthoDB" id="1488578at2"/>
<sequence length="590" mass="65761">MVIRRGVFLLVVFLSSSFALLAGELEQPVRLSADGKVIDTGEAWGHSSPCVEDVDGDGLQDLIVGDFSGKFHLYKNVGTASNPEYTDAGLIQAGDEDANVRIYCCIGCQARFADLDGDGIRDMISNSYDPGHCYLFRGLPEHKLAAREELLDKAGVPVRSSPEQQQNYQSFGSFFTPVDWDADGDFDLLIGCFDGHLKLRRNEGTPTEFSFAAENETIQVGDEPLKVEAHCCPVVADWDGDGVWDIVAGSDDGSVTWFRNIGTKEAPEFAAGELLVEKCRGEGYDNLLWSEDDIVPGIRSQVEVADFNADGKLDLLVGDFYSAYDLRKDLSDSEKDEVQQLVSERAEIAQVFADKMKTLREDFQERYAGDEIYSEEADEAWSKAYTELKESQEYKAMEADEAEWAKQMRHYLARTRGEEDSAFDLAISHGHVWVFLRKDEPESKTTKTASVPRTRHTEDKHVSATLRMKSEHAEVGKRTEVMVELDIAPLWEIRSLDAKPREIATRLELQLPEGIEAVGDWQVPKTARSVSPDGHAVFADRALFTRMIEITQKAAKGEQSIDCAVHYQACNERQCLAPTQVDLSVPLTVE</sequence>
<proteinExistence type="predicted"/>
<dbReference type="PANTHER" id="PTHR44103:SF1">
    <property type="entry name" value="PROPROTEIN CONVERTASE P"/>
    <property type="match status" value="1"/>
</dbReference>
<dbReference type="Pfam" id="PF13517">
    <property type="entry name" value="FG-GAP_3"/>
    <property type="match status" value="2"/>
</dbReference>
<dbReference type="Gene3D" id="2.130.10.130">
    <property type="entry name" value="Integrin alpha, N-terminal"/>
    <property type="match status" value="1"/>
</dbReference>
<reference evidence="2 3" key="1">
    <citation type="submission" date="2019-02" db="EMBL/GenBank/DDBJ databases">
        <title>Deep-cultivation of Planctomycetes and their phenomic and genomic characterization uncovers novel biology.</title>
        <authorList>
            <person name="Wiegand S."/>
            <person name="Jogler M."/>
            <person name="Boedeker C."/>
            <person name="Pinto D."/>
            <person name="Vollmers J."/>
            <person name="Rivas-Marin E."/>
            <person name="Kohn T."/>
            <person name="Peeters S.H."/>
            <person name="Heuer A."/>
            <person name="Rast P."/>
            <person name="Oberbeckmann S."/>
            <person name="Bunk B."/>
            <person name="Jeske O."/>
            <person name="Meyerdierks A."/>
            <person name="Storesund J.E."/>
            <person name="Kallscheuer N."/>
            <person name="Luecker S."/>
            <person name="Lage O.M."/>
            <person name="Pohl T."/>
            <person name="Merkel B.J."/>
            <person name="Hornburger P."/>
            <person name="Mueller R.-W."/>
            <person name="Bruemmer F."/>
            <person name="Labrenz M."/>
            <person name="Spormann A.M."/>
            <person name="Op Den Camp H."/>
            <person name="Overmann J."/>
            <person name="Amann R."/>
            <person name="Jetten M.S.M."/>
            <person name="Mascher T."/>
            <person name="Medema M.H."/>
            <person name="Devos D.P."/>
            <person name="Kaster A.-K."/>
            <person name="Ovreas L."/>
            <person name="Rohde M."/>
            <person name="Galperin M.Y."/>
            <person name="Jogler C."/>
        </authorList>
    </citation>
    <scope>NUCLEOTIDE SEQUENCE [LARGE SCALE GENOMIC DNA]</scope>
    <source>
        <strain evidence="2 3">Pla144</strain>
    </source>
</reference>
<gene>
    <name evidence="2" type="ORF">Pla144_07040</name>
</gene>
<evidence type="ECO:0000313" key="3">
    <source>
        <dbReference type="Proteomes" id="UP000318437"/>
    </source>
</evidence>